<dbReference type="EMBL" id="JALLPJ020000204">
    <property type="protein sequence ID" value="KAL3798761.1"/>
    <property type="molecule type" value="Genomic_DNA"/>
</dbReference>
<evidence type="ECO:0000256" key="1">
    <source>
        <dbReference type="ARBA" id="ARBA00022737"/>
    </source>
</evidence>
<dbReference type="PANTHER" id="PTHR24111">
    <property type="entry name" value="LEUCINE-RICH REPEAT-CONTAINING PROTEIN 34"/>
    <property type="match status" value="1"/>
</dbReference>
<evidence type="ECO:0000313" key="2">
    <source>
        <dbReference type="EMBL" id="KAL3798761.1"/>
    </source>
</evidence>
<dbReference type="Gene3D" id="3.80.10.10">
    <property type="entry name" value="Ribonuclease Inhibitor"/>
    <property type="match status" value="3"/>
</dbReference>
<dbReference type="SUPFAM" id="SSF52047">
    <property type="entry name" value="RNI-like"/>
    <property type="match status" value="1"/>
</dbReference>
<dbReference type="InterPro" id="IPR001611">
    <property type="entry name" value="Leu-rich_rpt"/>
</dbReference>
<dbReference type="Proteomes" id="UP001530400">
    <property type="component" value="Unassembled WGS sequence"/>
</dbReference>
<comment type="caution">
    <text evidence="2">The sequence shown here is derived from an EMBL/GenBank/DDBJ whole genome shotgun (WGS) entry which is preliminary data.</text>
</comment>
<evidence type="ECO:0000313" key="3">
    <source>
        <dbReference type="Proteomes" id="UP001530400"/>
    </source>
</evidence>
<proteinExistence type="predicted"/>
<dbReference type="InterPro" id="IPR032675">
    <property type="entry name" value="LRR_dom_sf"/>
</dbReference>
<dbReference type="InterPro" id="IPR052201">
    <property type="entry name" value="LRR-containing_regulator"/>
</dbReference>
<dbReference type="SMART" id="SM00368">
    <property type="entry name" value="LRR_RI"/>
    <property type="match status" value="7"/>
</dbReference>
<keyword evidence="1" id="KW-0677">Repeat</keyword>
<dbReference type="Pfam" id="PF13516">
    <property type="entry name" value="LRR_6"/>
    <property type="match status" value="2"/>
</dbReference>
<organism evidence="2 3">
    <name type="scientific">Cyclotella atomus</name>
    <dbReference type="NCBI Taxonomy" id="382360"/>
    <lineage>
        <taxon>Eukaryota</taxon>
        <taxon>Sar</taxon>
        <taxon>Stramenopiles</taxon>
        <taxon>Ochrophyta</taxon>
        <taxon>Bacillariophyta</taxon>
        <taxon>Coscinodiscophyceae</taxon>
        <taxon>Thalassiosirophycidae</taxon>
        <taxon>Stephanodiscales</taxon>
        <taxon>Stephanodiscaceae</taxon>
        <taxon>Cyclotella</taxon>
    </lineage>
</organism>
<sequence>MATSLIDRLEQNEPALTELAGLGWHTAVEISNALVQNTTVNSFRFNSCGLDDADCVAIMQGLTRRYAYQVNNLCVTCRPRTKRISFARNNIGAVGAYEIANFLTSPLSKCHSESKSEICAKCGNNRLLAPRFMEDFIRIELLSNTIGDEGVTVITNAITAFATSSDDRSHYIVELGFERNGISDIGMMPICQMLTTHNYSLHTLHLGKNDFTPRGVVYLADALKVNKTLETLNLSGNSDIGDEGTVILAESLKYNTTLKTLLLKKCGLSDHGYYLLIQALYNGHSPYLMSQSNHTLTEISVCSRFSHNMTLDTVPLRTLLSWNNMGTSTAQRLKLVSFFCSNQGIRHVHSLSLDRKLFPYLLRKIWRVFREDMHRRSVNKLEVLFKYIREMPSVVES</sequence>
<accession>A0ABD3QG53</accession>
<dbReference type="AlphaFoldDB" id="A0ABD3QG53"/>
<gene>
    <name evidence="2" type="ORF">ACHAWO_012005</name>
</gene>
<reference evidence="2 3" key="1">
    <citation type="submission" date="2024-10" db="EMBL/GenBank/DDBJ databases">
        <title>Updated reference genomes for cyclostephanoid diatoms.</title>
        <authorList>
            <person name="Roberts W.R."/>
            <person name="Alverson A.J."/>
        </authorList>
    </citation>
    <scope>NUCLEOTIDE SEQUENCE [LARGE SCALE GENOMIC DNA]</scope>
    <source>
        <strain evidence="2 3">AJA010-31</strain>
    </source>
</reference>
<name>A0ABD3QG53_9STRA</name>
<protein>
    <submittedName>
        <fullName evidence="2">Uncharacterized protein</fullName>
    </submittedName>
</protein>
<dbReference type="PANTHER" id="PTHR24111:SF0">
    <property type="entry name" value="LEUCINE-RICH REPEAT-CONTAINING PROTEIN"/>
    <property type="match status" value="1"/>
</dbReference>
<keyword evidence="3" id="KW-1185">Reference proteome</keyword>